<dbReference type="PRINTS" id="PR00111">
    <property type="entry name" value="ABHYDROLASE"/>
</dbReference>
<dbReference type="InterPro" id="IPR000073">
    <property type="entry name" value="AB_hydrolase_1"/>
</dbReference>
<organism evidence="3 4">
    <name type="scientific">Paenibacillus faecis</name>
    <dbReference type="NCBI Taxonomy" id="862114"/>
    <lineage>
        <taxon>Bacteria</taxon>
        <taxon>Bacillati</taxon>
        <taxon>Bacillota</taxon>
        <taxon>Bacilli</taxon>
        <taxon>Bacillales</taxon>
        <taxon>Paenibacillaceae</taxon>
        <taxon>Paenibacillus</taxon>
    </lineage>
</organism>
<dbReference type="EMBL" id="VSDO01000006">
    <property type="protein sequence ID" value="TYA10267.1"/>
    <property type="molecule type" value="Genomic_DNA"/>
</dbReference>
<keyword evidence="4" id="KW-1185">Reference proteome</keyword>
<name>A0A5D0CNN8_9BACL</name>
<evidence type="ECO:0000313" key="3">
    <source>
        <dbReference type="EMBL" id="TYA10267.1"/>
    </source>
</evidence>
<proteinExistence type="predicted"/>
<keyword evidence="1 3" id="KW-0378">Hydrolase</keyword>
<accession>A0A5D0CNN8</accession>
<dbReference type="RefSeq" id="WP_148457835.1">
    <property type="nucleotide sequence ID" value="NZ_VSDO01000006.1"/>
</dbReference>
<dbReference type="GO" id="GO:0016787">
    <property type="term" value="F:hydrolase activity"/>
    <property type="evidence" value="ECO:0007669"/>
    <property type="project" value="UniProtKB-KW"/>
</dbReference>
<evidence type="ECO:0000256" key="1">
    <source>
        <dbReference type="ARBA" id="ARBA00022801"/>
    </source>
</evidence>
<feature type="domain" description="AB hydrolase-1" evidence="2">
    <location>
        <begin position="21"/>
        <end position="247"/>
    </location>
</feature>
<dbReference type="AlphaFoldDB" id="A0A5D0CNN8"/>
<evidence type="ECO:0000259" key="2">
    <source>
        <dbReference type="Pfam" id="PF00561"/>
    </source>
</evidence>
<dbReference type="SUPFAM" id="SSF53474">
    <property type="entry name" value="alpha/beta-Hydrolases"/>
    <property type="match status" value="1"/>
</dbReference>
<reference evidence="3 4" key="1">
    <citation type="submission" date="2019-08" db="EMBL/GenBank/DDBJ databases">
        <title>Genome sequencing of Paenibacillus faecis DSM 23593(T).</title>
        <authorList>
            <person name="Kook J.-K."/>
            <person name="Park S.-N."/>
            <person name="Lim Y.K."/>
        </authorList>
    </citation>
    <scope>NUCLEOTIDE SEQUENCE [LARGE SCALE GENOMIC DNA]</scope>
    <source>
        <strain evidence="3 4">DSM 23593</strain>
    </source>
</reference>
<dbReference type="PRINTS" id="PR00412">
    <property type="entry name" value="EPOXHYDRLASE"/>
</dbReference>
<dbReference type="Proteomes" id="UP000325218">
    <property type="component" value="Unassembled WGS sequence"/>
</dbReference>
<dbReference type="Gene3D" id="3.40.50.1820">
    <property type="entry name" value="alpha/beta hydrolase"/>
    <property type="match status" value="1"/>
</dbReference>
<sequence length="266" mass="28671">MEKVTVEGFTMAYEEQGQGEAVVLLHGFCGSSAYWEKIGPMLADDYRVIMPDLRGHGSTDAPMGAYTIERMADDVVALMDRLGVSKFTLLGHSMGGYVTLSLAQRYAERLKGFGLIHSTAYPDGEEAKEKRLQAVATIGNKGITPFVDGLVPGLFAPELRETLTEEVNRAKEIGYKTPPQGASGAALAMRERADRRDVLSSTVLPVLLVAGENDAVIPIERTFTTEGPSVTKAVIKGAGHMSMYEAPEQLAAVIRDYLRGVSSASK</sequence>
<dbReference type="OrthoDB" id="252464at2"/>
<dbReference type="PANTHER" id="PTHR43798">
    <property type="entry name" value="MONOACYLGLYCEROL LIPASE"/>
    <property type="match status" value="1"/>
</dbReference>
<dbReference type="GO" id="GO:0016020">
    <property type="term" value="C:membrane"/>
    <property type="evidence" value="ECO:0007669"/>
    <property type="project" value="TreeGrafter"/>
</dbReference>
<dbReference type="PANTHER" id="PTHR43798:SF31">
    <property type="entry name" value="AB HYDROLASE SUPERFAMILY PROTEIN YCLE"/>
    <property type="match status" value="1"/>
</dbReference>
<dbReference type="InterPro" id="IPR029058">
    <property type="entry name" value="AB_hydrolase_fold"/>
</dbReference>
<dbReference type="InterPro" id="IPR000639">
    <property type="entry name" value="Epox_hydrolase-like"/>
</dbReference>
<dbReference type="Pfam" id="PF00561">
    <property type="entry name" value="Abhydrolase_1"/>
    <property type="match status" value="1"/>
</dbReference>
<protein>
    <submittedName>
        <fullName evidence="3">Alpha/beta hydrolase</fullName>
    </submittedName>
</protein>
<gene>
    <name evidence="3" type="ORF">FRY98_27185</name>
</gene>
<evidence type="ECO:0000313" key="4">
    <source>
        <dbReference type="Proteomes" id="UP000325218"/>
    </source>
</evidence>
<dbReference type="InterPro" id="IPR050266">
    <property type="entry name" value="AB_hydrolase_sf"/>
</dbReference>
<comment type="caution">
    <text evidence="3">The sequence shown here is derived from an EMBL/GenBank/DDBJ whole genome shotgun (WGS) entry which is preliminary data.</text>
</comment>